<dbReference type="EMBL" id="JADJZA010000001">
    <property type="protein sequence ID" value="MBK9296301.1"/>
    <property type="molecule type" value="Genomic_DNA"/>
</dbReference>
<feature type="compositionally biased region" description="Basic and acidic residues" evidence="5">
    <location>
        <begin position="1"/>
        <end position="11"/>
    </location>
</feature>
<feature type="compositionally biased region" description="Gly residues" evidence="5">
    <location>
        <begin position="13"/>
        <end position="25"/>
    </location>
</feature>
<evidence type="ECO:0000256" key="2">
    <source>
        <dbReference type="ARBA" id="ARBA00022692"/>
    </source>
</evidence>
<protein>
    <submittedName>
        <fullName evidence="7">Zinc metallopeptidase</fullName>
    </submittedName>
</protein>
<dbReference type="InterPro" id="IPR007343">
    <property type="entry name" value="Uncharacterised_pept_Zn_put"/>
</dbReference>
<feature type="transmembrane region" description="Helical" evidence="6">
    <location>
        <begin position="37"/>
        <end position="56"/>
    </location>
</feature>
<dbReference type="GO" id="GO:0016020">
    <property type="term" value="C:membrane"/>
    <property type="evidence" value="ECO:0007669"/>
    <property type="project" value="UniProtKB-SubCell"/>
</dbReference>
<evidence type="ECO:0000313" key="8">
    <source>
        <dbReference type="Proteomes" id="UP000727993"/>
    </source>
</evidence>
<keyword evidence="2 6" id="KW-0812">Transmembrane</keyword>
<comment type="subcellular location">
    <subcellularLocation>
        <location evidence="1">Membrane</location>
        <topology evidence="1">Single-pass membrane protein</topology>
    </subcellularLocation>
</comment>
<name>A0A936NC29_9ACTN</name>
<dbReference type="Proteomes" id="UP000727993">
    <property type="component" value="Unassembled WGS sequence"/>
</dbReference>
<dbReference type="PANTHER" id="PTHR30168:SF0">
    <property type="entry name" value="INNER MEMBRANE PROTEIN"/>
    <property type="match status" value="1"/>
</dbReference>
<gene>
    <name evidence="7" type="ORF">IPN02_05440</name>
</gene>
<sequence>MTNVDDRRADGPRSGGGLRFPFPGGAGGRGGSGGLPIGKGGGILGLVIALAVVFVLPRLGGGGEGLPFNVDGLDLPGSVPQASGQGGRVDDVPPTDEAGRFVVWVFNDVQRTWTKQFADGGRNYEDAKLNLFRGSVDSGCGRASSAMGPFYCPADSEVYIDETFFDELSSRFGAPGDFAQAYVVAHEVGHHVQNLVGTSDEVQRLSRKHPDEANALSIRLELQADCLAGVWARNVYQDDSSERGLEPGDIEEGLGAAAAVGDDRIQEQATGRIDPESWNHGSSEQRVRWFRVGFDSGAAERCDTFGVERP</sequence>
<evidence type="ECO:0000256" key="6">
    <source>
        <dbReference type="SAM" id="Phobius"/>
    </source>
</evidence>
<evidence type="ECO:0000313" key="7">
    <source>
        <dbReference type="EMBL" id="MBK9296301.1"/>
    </source>
</evidence>
<evidence type="ECO:0000256" key="3">
    <source>
        <dbReference type="ARBA" id="ARBA00022989"/>
    </source>
</evidence>
<organism evidence="7 8">
    <name type="scientific">Candidatus Neomicrothrix subdominans</name>
    <dbReference type="NCBI Taxonomy" id="2954438"/>
    <lineage>
        <taxon>Bacteria</taxon>
        <taxon>Bacillati</taxon>
        <taxon>Actinomycetota</taxon>
        <taxon>Acidimicrobiia</taxon>
        <taxon>Acidimicrobiales</taxon>
        <taxon>Microthrixaceae</taxon>
        <taxon>Candidatus Neomicrothrix</taxon>
    </lineage>
</organism>
<dbReference type="AlphaFoldDB" id="A0A936NC29"/>
<proteinExistence type="predicted"/>
<evidence type="ECO:0000256" key="1">
    <source>
        <dbReference type="ARBA" id="ARBA00004167"/>
    </source>
</evidence>
<reference evidence="7 8" key="1">
    <citation type="submission" date="2020-10" db="EMBL/GenBank/DDBJ databases">
        <title>Connecting structure to function with the recovery of over 1000 high-quality activated sludge metagenome-assembled genomes encoding full-length rRNA genes using long-read sequencing.</title>
        <authorList>
            <person name="Singleton C.M."/>
            <person name="Petriglieri F."/>
            <person name="Kristensen J.M."/>
            <person name="Kirkegaard R.H."/>
            <person name="Michaelsen T.Y."/>
            <person name="Andersen M.H."/>
            <person name="Karst S.M."/>
            <person name="Dueholm M.S."/>
            <person name="Nielsen P.H."/>
            <person name="Albertsen M."/>
        </authorList>
    </citation>
    <scope>NUCLEOTIDE SEQUENCE [LARGE SCALE GENOMIC DNA]</scope>
    <source>
        <strain evidence="7">Lyne_18-Q3-R50-59_MAXAC.006</strain>
    </source>
</reference>
<keyword evidence="4 6" id="KW-0472">Membrane</keyword>
<keyword evidence="3 6" id="KW-1133">Transmembrane helix</keyword>
<accession>A0A936NC29</accession>
<evidence type="ECO:0000256" key="5">
    <source>
        <dbReference type="SAM" id="MobiDB-lite"/>
    </source>
</evidence>
<dbReference type="Pfam" id="PF04228">
    <property type="entry name" value="Zn_peptidase"/>
    <property type="match status" value="1"/>
</dbReference>
<evidence type="ECO:0000256" key="4">
    <source>
        <dbReference type="ARBA" id="ARBA00023136"/>
    </source>
</evidence>
<dbReference type="PANTHER" id="PTHR30168">
    <property type="entry name" value="PUTATIVE MEMBRANE PROTEIN YPFJ"/>
    <property type="match status" value="1"/>
</dbReference>
<feature type="region of interest" description="Disordered" evidence="5">
    <location>
        <begin position="1"/>
        <end position="25"/>
    </location>
</feature>
<comment type="caution">
    <text evidence="7">The sequence shown here is derived from an EMBL/GenBank/DDBJ whole genome shotgun (WGS) entry which is preliminary data.</text>
</comment>